<accession>A0AAU9K5W1</accession>
<gene>
    <name evidence="2" type="ORF">BSTOLATCC_MIC61047</name>
</gene>
<organism evidence="2 3">
    <name type="scientific">Blepharisma stoltei</name>
    <dbReference type="NCBI Taxonomy" id="1481888"/>
    <lineage>
        <taxon>Eukaryota</taxon>
        <taxon>Sar</taxon>
        <taxon>Alveolata</taxon>
        <taxon>Ciliophora</taxon>
        <taxon>Postciliodesmatophora</taxon>
        <taxon>Heterotrichea</taxon>
        <taxon>Heterotrichida</taxon>
        <taxon>Blepharismidae</taxon>
        <taxon>Blepharisma</taxon>
    </lineage>
</organism>
<feature type="transmembrane region" description="Helical" evidence="1">
    <location>
        <begin position="83"/>
        <end position="101"/>
    </location>
</feature>
<feature type="transmembrane region" description="Helical" evidence="1">
    <location>
        <begin position="152"/>
        <end position="175"/>
    </location>
</feature>
<keyword evidence="1" id="KW-0472">Membrane</keyword>
<evidence type="ECO:0000313" key="3">
    <source>
        <dbReference type="Proteomes" id="UP001162131"/>
    </source>
</evidence>
<comment type="caution">
    <text evidence="2">The sequence shown here is derived from an EMBL/GenBank/DDBJ whole genome shotgun (WGS) entry which is preliminary data.</text>
</comment>
<keyword evidence="1" id="KW-1133">Transmembrane helix</keyword>
<keyword evidence="1" id="KW-0812">Transmembrane</keyword>
<evidence type="ECO:0000313" key="2">
    <source>
        <dbReference type="EMBL" id="CAG9334430.1"/>
    </source>
</evidence>
<dbReference type="AlphaFoldDB" id="A0AAU9K5W1"/>
<evidence type="ECO:0000256" key="1">
    <source>
        <dbReference type="SAM" id="Phobius"/>
    </source>
</evidence>
<protein>
    <recommendedName>
        <fullName evidence="4">Transmembrane protein</fullName>
    </recommendedName>
</protein>
<name>A0AAU9K5W1_9CILI</name>
<dbReference type="EMBL" id="CAJZBQ010000058">
    <property type="protein sequence ID" value="CAG9334430.1"/>
    <property type="molecule type" value="Genomic_DNA"/>
</dbReference>
<keyword evidence="3" id="KW-1185">Reference proteome</keyword>
<feature type="transmembrane region" description="Helical" evidence="1">
    <location>
        <begin position="113"/>
        <end position="140"/>
    </location>
</feature>
<dbReference type="Proteomes" id="UP001162131">
    <property type="component" value="Unassembled WGS sequence"/>
</dbReference>
<reference evidence="2" key="1">
    <citation type="submission" date="2021-09" db="EMBL/GenBank/DDBJ databases">
        <authorList>
            <consortium name="AG Swart"/>
            <person name="Singh M."/>
            <person name="Singh A."/>
            <person name="Seah K."/>
            <person name="Emmerich C."/>
        </authorList>
    </citation>
    <scope>NUCLEOTIDE SEQUENCE</scope>
    <source>
        <strain evidence="2">ATCC30299</strain>
    </source>
</reference>
<proteinExistence type="predicted"/>
<sequence>MAETKFERVIRTLNSIFCDWGWSTVIKPKDGNFVGNTAPLWRSPSPFLYLVVGVFNLITFFLELLITSFAVDFKGSCQAAVTYFRNILIFFFLLNGLWQFYMSRWKIGTDKQWCRYLTVSTVLNSLLLLFSILVIIALIADSACSSDDSNSYNISVSLIALGLLSGGCYTGLIAYSITKLYFRGNPLAYNSE</sequence>
<evidence type="ECO:0008006" key="4">
    <source>
        <dbReference type="Google" id="ProtNLM"/>
    </source>
</evidence>
<feature type="transmembrane region" description="Helical" evidence="1">
    <location>
        <begin position="47"/>
        <end position="71"/>
    </location>
</feature>